<organism evidence="1 2">
    <name type="scientific">Mycobacterium phage Phabba</name>
    <dbReference type="NCBI Taxonomy" id="2027899"/>
    <lineage>
        <taxon>Viruses</taxon>
        <taxon>Duplodnaviria</taxon>
        <taxon>Heunggongvirae</taxon>
        <taxon>Uroviricota</taxon>
        <taxon>Caudoviricetes</taxon>
        <taxon>Ceeclamvirinae</taxon>
        <taxon>Myrnavirus</taxon>
        <taxon>Myrnavirus phabba</taxon>
        <taxon>Myranavirus phabba</taxon>
    </lineage>
</organism>
<dbReference type="Proteomes" id="UP000226037">
    <property type="component" value="Segment"/>
</dbReference>
<evidence type="ECO:0000313" key="1">
    <source>
        <dbReference type="EMBL" id="ASZ74707.1"/>
    </source>
</evidence>
<evidence type="ECO:0000313" key="2">
    <source>
        <dbReference type="Proteomes" id="UP000226037"/>
    </source>
</evidence>
<keyword evidence="2" id="KW-1185">Reference proteome</keyword>
<dbReference type="EMBL" id="MF668280">
    <property type="protein sequence ID" value="ASZ74707.1"/>
    <property type="molecule type" value="Genomic_DNA"/>
</dbReference>
<name>A0A249XSI8_9CAUD</name>
<reference evidence="2" key="1">
    <citation type="submission" date="2017-08" db="EMBL/GenBank/DDBJ databases">
        <authorList>
            <person name="de Groot N.N."/>
        </authorList>
    </citation>
    <scope>NUCLEOTIDE SEQUENCE [LARGE SCALE GENOMIC DNA]</scope>
</reference>
<protein>
    <recommendedName>
        <fullName evidence="3">Minor tail protein</fullName>
    </recommendedName>
</protein>
<sequence length="318" mass="33901">MVSYTRHAVGDVDRQPAAIQSVNAEKREAMVLTRVGTMIKVECRYAVGEIFVVPAVGEQWFIERQNGTWRLSARIPFNDETLLIEPEEGQVSVGTDKGPLELNGSEIRAHGPVIIDDGKVLQFGKGHVYRDNNGTLEHRASTAAENAPWSPVFPGVDIPDVPVLSVAGRTGDIVLVANDVSNATAVGKQVLTIASLAALKTLLAIPYPIHYAQTFITRAVGYGENTMGLRIQDAITINSITWRCGTPGVGGNMSVEVRKNGALVTGTQTAITPAQQAAPFTVTGSWSFAAGDLLQVYISQVSPTPGVGLVADMRAVLN</sequence>
<accession>A0A249XSI8</accession>
<evidence type="ECO:0008006" key="3">
    <source>
        <dbReference type="Google" id="ProtNLM"/>
    </source>
</evidence>
<gene>
    <name evidence="1" type="ORF">SEA_PHABBA_138</name>
</gene>
<proteinExistence type="predicted"/>